<evidence type="ECO:0000313" key="1">
    <source>
        <dbReference type="EMBL" id="KAG5634671.1"/>
    </source>
</evidence>
<dbReference type="Proteomes" id="UP000717328">
    <property type="component" value="Unassembled WGS sequence"/>
</dbReference>
<name>A0A9P7FPW8_9AGAR</name>
<dbReference type="OrthoDB" id="3199698at2759"/>
<reference evidence="1" key="1">
    <citation type="submission" date="2021-02" db="EMBL/GenBank/DDBJ databases">
        <authorList>
            <person name="Nieuwenhuis M."/>
            <person name="Van De Peppel L.J.J."/>
        </authorList>
    </citation>
    <scope>NUCLEOTIDE SEQUENCE</scope>
    <source>
        <strain evidence="1">D49</strain>
    </source>
</reference>
<accession>A0A9P7FPW8</accession>
<organism evidence="1 2">
    <name type="scientific">Sphagnurus paluster</name>
    <dbReference type="NCBI Taxonomy" id="117069"/>
    <lineage>
        <taxon>Eukaryota</taxon>
        <taxon>Fungi</taxon>
        <taxon>Dikarya</taxon>
        <taxon>Basidiomycota</taxon>
        <taxon>Agaricomycotina</taxon>
        <taxon>Agaricomycetes</taxon>
        <taxon>Agaricomycetidae</taxon>
        <taxon>Agaricales</taxon>
        <taxon>Tricholomatineae</taxon>
        <taxon>Lyophyllaceae</taxon>
        <taxon>Sphagnurus</taxon>
    </lineage>
</organism>
<reference evidence="1" key="2">
    <citation type="submission" date="2021-10" db="EMBL/GenBank/DDBJ databases">
        <title>Phylogenomics reveals ancestral predisposition of the termite-cultivated fungus Termitomyces towards a domesticated lifestyle.</title>
        <authorList>
            <person name="Auxier B."/>
            <person name="Grum-Grzhimaylo A."/>
            <person name="Cardenas M.E."/>
            <person name="Lodge J.D."/>
            <person name="Laessoe T."/>
            <person name="Pedersen O."/>
            <person name="Smith M.E."/>
            <person name="Kuyper T.W."/>
            <person name="Franco-Molano E.A."/>
            <person name="Baroni T.J."/>
            <person name="Aanen D.K."/>
        </authorList>
    </citation>
    <scope>NUCLEOTIDE SEQUENCE</scope>
    <source>
        <strain evidence="1">D49</strain>
    </source>
</reference>
<sequence length="189" mass="21658">MEETYELNTRDVLLVLEQQLATSDFNGQTDYIPYQEFDANGDCVYSNLMSGHWAYREAPYMEKYKVVKCPDGHFCCAIFGLGPYIANYPEQVWLAAVVYGWCPKCDVMPDDLDGPGSHRRSHEKTDFVIKKFDPGILWDEFGIWNDIVPFTHTFPCADIHELLAPDLLHQLIKAHGEAIALEIIEDIDH</sequence>
<dbReference type="AlphaFoldDB" id="A0A9P7FPW8"/>
<dbReference type="EMBL" id="JABCKI010006313">
    <property type="protein sequence ID" value="KAG5634671.1"/>
    <property type="molecule type" value="Genomic_DNA"/>
</dbReference>
<gene>
    <name evidence="1" type="ORF">H0H81_001138</name>
</gene>
<evidence type="ECO:0000313" key="2">
    <source>
        <dbReference type="Proteomes" id="UP000717328"/>
    </source>
</evidence>
<dbReference type="InterPro" id="IPR041078">
    <property type="entry name" value="Plavaka"/>
</dbReference>
<keyword evidence="2" id="KW-1185">Reference proteome</keyword>
<dbReference type="Pfam" id="PF18759">
    <property type="entry name" value="Plavaka"/>
    <property type="match status" value="2"/>
</dbReference>
<proteinExistence type="predicted"/>
<comment type="caution">
    <text evidence="1">The sequence shown here is derived from an EMBL/GenBank/DDBJ whole genome shotgun (WGS) entry which is preliminary data.</text>
</comment>
<protein>
    <submittedName>
        <fullName evidence="1">Uncharacterized protein</fullName>
    </submittedName>
</protein>
<feature type="non-terminal residue" evidence="1">
    <location>
        <position position="1"/>
    </location>
</feature>